<dbReference type="OrthoDB" id="2735536at2759"/>
<dbReference type="EMBL" id="JABWDY010006189">
    <property type="protein sequence ID" value="KAF5203836.1"/>
    <property type="molecule type" value="Genomic_DNA"/>
</dbReference>
<proteinExistence type="predicted"/>
<sequence length="89" mass="10448">MAEALLLVYEKPEAEGRYICSSHTITVQDFVEKLKSMYPNYYHPKQIAEGDEDWDLTSEKLLKLGWSYRPLEETIVDSIKDYQEKGIMQ</sequence>
<evidence type="ECO:0000313" key="1">
    <source>
        <dbReference type="EMBL" id="KAF5203836.1"/>
    </source>
</evidence>
<dbReference type="Proteomes" id="UP000554482">
    <property type="component" value="Unassembled WGS sequence"/>
</dbReference>
<comment type="caution">
    <text evidence="1">The sequence shown here is derived from an EMBL/GenBank/DDBJ whole genome shotgun (WGS) entry which is preliminary data.</text>
</comment>
<gene>
    <name evidence="1" type="ORF">FRX31_006578</name>
</gene>
<keyword evidence="2" id="KW-1185">Reference proteome</keyword>
<dbReference type="InterPro" id="IPR036291">
    <property type="entry name" value="NAD(P)-bd_dom_sf"/>
</dbReference>
<dbReference type="SUPFAM" id="SSF51735">
    <property type="entry name" value="NAD(P)-binding Rossmann-fold domains"/>
    <property type="match status" value="1"/>
</dbReference>
<dbReference type="AlphaFoldDB" id="A0A7J6X272"/>
<evidence type="ECO:0000313" key="2">
    <source>
        <dbReference type="Proteomes" id="UP000554482"/>
    </source>
</evidence>
<name>A0A7J6X272_THATH</name>
<reference evidence="1 2" key="1">
    <citation type="submission" date="2020-06" db="EMBL/GenBank/DDBJ databases">
        <title>Transcriptomic and genomic resources for Thalictrum thalictroides and T. hernandezii: Facilitating candidate gene discovery in an emerging model plant lineage.</title>
        <authorList>
            <person name="Arias T."/>
            <person name="Riano-Pachon D.M."/>
            <person name="Di Stilio V.S."/>
        </authorList>
    </citation>
    <scope>NUCLEOTIDE SEQUENCE [LARGE SCALE GENOMIC DNA]</scope>
    <source>
        <strain evidence="2">cv. WT478/WT964</strain>
        <tissue evidence="1">Leaves</tissue>
    </source>
</reference>
<organism evidence="1 2">
    <name type="scientific">Thalictrum thalictroides</name>
    <name type="common">Rue-anemone</name>
    <name type="synonym">Anemone thalictroides</name>
    <dbReference type="NCBI Taxonomy" id="46969"/>
    <lineage>
        <taxon>Eukaryota</taxon>
        <taxon>Viridiplantae</taxon>
        <taxon>Streptophyta</taxon>
        <taxon>Embryophyta</taxon>
        <taxon>Tracheophyta</taxon>
        <taxon>Spermatophyta</taxon>
        <taxon>Magnoliopsida</taxon>
        <taxon>Ranunculales</taxon>
        <taxon>Ranunculaceae</taxon>
        <taxon>Thalictroideae</taxon>
        <taxon>Thalictrum</taxon>
    </lineage>
</organism>
<accession>A0A7J6X272</accession>
<protein>
    <submittedName>
        <fullName evidence="1">Cinnamoyl-coa reductase protein</fullName>
    </submittedName>
</protein>
<dbReference type="Gene3D" id="3.40.50.720">
    <property type="entry name" value="NAD(P)-binding Rossmann-like Domain"/>
    <property type="match status" value="1"/>
</dbReference>